<dbReference type="InParanoid" id="Q0V154"/>
<dbReference type="EMBL" id="CH445327">
    <property type="protein sequence ID" value="EAT90472.1"/>
    <property type="molecule type" value="Genomic_DNA"/>
</dbReference>
<reference evidence="2" key="1">
    <citation type="journal article" date="2007" name="Plant Cell">
        <title>Dothideomycete-plant interactions illuminated by genome sequencing and EST analysis of the wheat pathogen Stagonospora nodorum.</title>
        <authorList>
            <person name="Hane J.K."/>
            <person name="Lowe R.G."/>
            <person name="Solomon P.S."/>
            <person name="Tan K.C."/>
            <person name="Schoch C.L."/>
            <person name="Spatafora J.W."/>
            <person name="Crous P.W."/>
            <person name="Kodira C."/>
            <person name="Birren B.W."/>
            <person name="Galagan J.E."/>
            <person name="Torriani S.F."/>
            <person name="McDonald B.A."/>
            <person name="Oliver R.P."/>
        </authorList>
    </citation>
    <scope>NUCLEOTIDE SEQUENCE [LARGE SCALE GENOMIC DNA]</scope>
    <source>
        <strain evidence="2">SN15 / ATCC MYA-4574 / FGSC 10173</strain>
    </source>
</reference>
<dbReference type="HOGENOM" id="CLU_2184902_0_0_1"/>
<sequence length="109" mass="12067">MASLSNVQLGASIRCLRHICFTSQPQGSIAFDFPSHSLTSHLIAYVPRLSPFTPPKSTLALSALDNHITSDYRRYCSSLLKLSAPRDRSSYSNTVRGYTCTVEQLRSSL</sequence>
<organism evidence="1 2">
    <name type="scientific">Phaeosphaeria nodorum (strain SN15 / ATCC MYA-4574 / FGSC 10173)</name>
    <name type="common">Glume blotch fungus</name>
    <name type="synonym">Parastagonospora nodorum</name>
    <dbReference type="NCBI Taxonomy" id="321614"/>
    <lineage>
        <taxon>Eukaryota</taxon>
        <taxon>Fungi</taxon>
        <taxon>Dikarya</taxon>
        <taxon>Ascomycota</taxon>
        <taxon>Pezizomycotina</taxon>
        <taxon>Dothideomycetes</taxon>
        <taxon>Pleosporomycetidae</taxon>
        <taxon>Pleosporales</taxon>
        <taxon>Pleosporineae</taxon>
        <taxon>Phaeosphaeriaceae</taxon>
        <taxon>Parastagonospora</taxon>
    </lineage>
</organism>
<accession>Q0V154</accession>
<gene>
    <name evidence="1" type="ORF">SNOG_02260</name>
</gene>
<dbReference type="Proteomes" id="UP000001055">
    <property type="component" value="Unassembled WGS sequence"/>
</dbReference>
<evidence type="ECO:0000313" key="1">
    <source>
        <dbReference type="EMBL" id="EAT90472.1"/>
    </source>
</evidence>
<evidence type="ECO:0000313" key="2">
    <source>
        <dbReference type="Proteomes" id="UP000001055"/>
    </source>
</evidence>
<protein>
    <submittedName>
        <fullName evidence="1">Uncharacterized protein</fullName>
    </submittedName>
</protein>
<proteinExistence type="predicted"/>
<dbReference type="AlphaFoldDB" id="Q0V154"/>
<dbReference type="RefSeq" id="XP_001792874.1">
    <property type="nucleotide sequence ID" value="XM_001792822.1"/>
</dbReference>
<name>Q0V154_PHANO</name>
<dbReference type="KEGG" id="pno:SNOG_02260"/>
<dbReference type="GeneID" id="5969724"/>